<dbReference type="InterPro" id="IPR051199">
    <property type="entry name" value="LPS_LOS_Heptosyltrfase"/>
</dbReference>
<accession>A0A2S8SQH5</accession>
<keyword evidence="1" id="KW-0328">Glycosyltransferase</keyword>
<name>A0A2S8SQH5_9BACT</name>
<dbReference type="EMBL" id="NIGF01000016">
    <property type="protein sequence ID" value="PQV63036.1"/>
    <property type="molecule type" value="Genomic_DNA"/>
</dbReference>
<dbReference type="Gene3D" id="3.40.50.2000">
    <property type="entry name" value="Glycogen Phosphorylase B"/>
    <property type="match status" value="2"/>
</dbReference>
<dbReference type="PANTHER" id="PTHR30160">
    <property type="entry name" value="TETRAACYLDISACCHARIDE 4'-KINASE-RELATED"/>
    <property type="match status" value="1"/>
</dbReference>
<evidence type="ECO:0000256" key="1">
    <source>
        <dbReference type="ARBA" id="ARBA00022676"/>
    </source>
</evidence>
<reference evidence="3 4" key="1">
    <citation type="journal article" date="2018" name="Syst. Appl. Microbiol.">
        <title>Abditibacterium utsteinense sp. nov., the first cultivated member of candidate phylum FBP, isolated from ice-free Antarctic soil samples.</title>
        <authorList>
            <person name="Tahon G."/>
            <person name="Tytgat B."/>
            <person name="Lebbe L."/>
            <person name="Carlier A."/>
            <person name="Willems A."/>
        </authorList>
    </citation>
    <scope>NUCLEOTIDE SEQUENCE [LARGE SCALE GENOMIC DNA]</scope>
    <source>
        <strain evidence="3 4">LMG 29911</strain>
    </source>
</reference>
<dbReference type="AlphaFoldDB" id="A0A2S8SQH5"/>
<keyword evidence="4" id="KW-1185">Reference proteome</keyword>
<sequence>MNAAPPLSPPFPSQIAGYRNDCRHFLGEKPCKFKCEGGCQHFEAFGTRILVIKLGATGDVLRTTPILRALKAKYPASHITWIVEPISAPLLKANPFIDRVLTPDFETLSRLHVETFDLMLCLDKVEAATSLAMLCRAREKRGFGLTDLGTLTILNPEAEFALRMGVSDRLKFYENEKAYQQIVFEAVGLPYQGEKYVLELERDAHTWAKAFFAAHELHSPIVGLNTGAGSGFAGKAWRVEKWAALARRAQHELGAKVLLLGGPQERERNAEIAARAADAVIDSGTSNTLPQFIALVDGCDAVVTGDTTGMHVAIAREIPTVALFGSTCAPEIDLYGRGEKIVASVDCAPCYLKKCPIGEICLDDIKFEDVFAALQRQLEL</sequence>
<comment type="caution">
    <text evidence="3">The sequence shown here is derived from an EMBL/GenBank/DDBJ whole genome shotgun (WGS) entry which is preliminary data.</text>
</comment>
<evidence type="ECO:0000313" key="4">
    <source>
        <dbReference type="Proteomes" id="UP000237684"/>
    </source>
</evidence>
<dbReference type="CDD" id="cd03789">
    <property type="entry name" value="GT9_LPS_heptosyltransferase"/>
    <property type="match status" value="1"/>
</dbReference>
<dbReference type="GO" id="GO:0009244">
    <property type="term" value="P:lipopolysaccharide core region biosynthetic process"/>
    <property type="evidence" value="ECO:0007669"/>
    <property type="project" value="TreeGrafter"/>
</dbReference>
<evidence type="ECO:0000313" key="3">
    <source>
        <dbReference type="EMBL" id="PQV63036.1"/>
    </source>
</evidence>
<organism evidence="3 4">
    <name type="scientific">Abditibacterium utsteinense</name>
    <dbReference type="NCBI Taxonomy" id="1960156"/>
    <lineage>
        <taxon>Bacteria</taxon>
        <taxon>Pseudomonadati</taxon>
        <taxon>Abditibacteriota</taxon>
        <taxon>Abditibacteriia</taxon>
        <taxon>Abditibacteriales</taxon>
        <taxon>Abditibacteriaceae</taxon>
        <taxon>Abditibacterium</taxon>
    </lineage>
</organism>
<gene>
    <name evidence="3" type="ORF">B1R32_11612</name>
</gene>
<dbReference type="Pfam" id="PF01075">
    <property type="entry name" value="Glyco_transf_9"/>
    <property type="match status" value="1"/>
</dbReference>
<dbReference type="GO" id="GO:0008713">
    <property type="term" value="F:ADP-heptose-lipopolysaccharide heptosyltransferase activity"/>
    <property type="evidence" value="ECO:0007669"/>
    <property type="project" value="TreeGrafter"/>
</dbReference>
<dbReference type="SUPFAM" id="SSF53756">
    <property type="entry name" value="UDP-Glycosyltransferase/glycogen phosphorylase"/>
    <property type="match status" value="1"/>
</dbReference>
<dbReference type="InterPro" id="IPR002201">
    <property type="entry name" value="Glyco_trans_9"/>
</dbReference>
<dbReference type="InParanoid" id="A0A2S8SQH5"/>
<dbReference type="Proteomes" id="UP000237684">
    <property type="component" value="Unassembled WGS sequence"/>
</dbReference>
<proteinExistence type="predicted"/>
<keyword evidence="2 3" id="KW-0808">Transferase</keyword>
<evidence type="ECO:0000256" key="2">
    <source>
        <dbReference type="ARBA" id="ARBA00022679"/>
    </source>
</evidence>
<dbReference type="PANTHER" id="PTHR30160:SF1">
    <property type="entry name" value="LIPOPOLYSACCHARIDE 1,2-N-ACETYLGLUCOSAMINETRANSFERASE-RELATED"/>
    <property type="match status" value="1"/>
</dbReference>
<dbReference type="GO" id="GO:0005829">
    <property type="term" value="C:cytosol"/>
    <property type="evidence" value="ECO:0007669"/>
    <property type="project" value="TreeGrafter"/>
</dbReference>
<protein>
    <submittedName>
        <fullName evidence="3">Heptosyltransferase-2</fullName>
    </submittedName>
</protein>